<protein>
    <recommendedName>
        <fullName evidence="4">Multidrug transporter</fullName>
    </recommendedName>
</protein>
<proteinExistence type="predicted"/>
<keyword evidence="1" id="KW-0472">Membrane</keyword>
<dbReference type="AlphaFoldDB" id="A0A2W5F5W3"/>
<reference evidence="2 3" key="1">
    <citation type="submission" date="2017-08" db="EMBL/GenBank/DDBJ databases">
        <title>Infants hospitalized years apart are colonized by the same room-sourced microbial strains.</title>
        <authorList>
            <person name="Brooks B."/>
            <person name="Olm M.R."/>
            <person name="Firek B.A."/>
            <person name="Baker R."/>
            <person name="Thomas B.C."/>
            <person name="Morowitz M.J."/>
            <person name="Banfield J.F."/>
        </authorList>
    </citation>
    <scope>NUCLEOTIDE SEQUENCE [LARGE SCALE GENOMIC DNA]</scope>
    <source>
        <strain evidence="2">S2_009_000_R2_73</strain>
    </source>
</reference>
<accession>A0A2W5F5W3</accession>
<keyword evidence="1" id="KW-0812">Transmembrane</keyword>
<evidence type="ECO:0008006" key="4">
    <source>
        <dbReference type="Google" id="ProtNLM"/>
    </source>
</evidence>
<keyword evidence="1" id="KW-1133">Transmembrane helix</keyword>
<gene>
    <name evidence="2" type="ORF">DI595_08900</name>
</gene>
<name>A0A2W5F5W3_9HYPH</name>
<dbReference type="EMBL" id="QFOL01000076">
    <property type="protein sequence ID" value="PZP51481.1"/>
    <property type="molecule type" value="Genomic_DNA"/>
</dbReference>
<evidence type="ECO:0000313" key="2">
    <source>
        <dbReference type="EMBL" id="PZP51481.1"/>
    </source>
</evidence>
<sequence length="151" mass="17032">MIVGAVLSAILLLTLIAFPRHLKSVVICLLVIWTATAAFVIYDWRRGSQRLDHVVATAGFDAAACTDPALPIRVSFRNDNNVAVQRLTYTLEGFEPAFRASVSFDPYQVSERRIEAGETFAACRSFRLRNNERVEPQRLEWRVTVISAEFD</sequence>
<comment type="caution">
    <text evidence="2">The sequence shown here is derived from an EMBL/GenBank/DDBJ whole genome shotgun (WGS) entry which is preliminary data.</text>
</comment>
<feature type="transmembrane region" description="Helical" evidence="1">
    <location>
        <begin position="27"/>
        <end position="44"/>
    </location>
</feature>
<evidence type="ECO:0000256" key="1">
    <source>
        <dbReference type="SAM" id="Phobius"/>
    </source>
</evidence>
<dbReference type="Proteomes" id="UP000249769">
    <property type="component" value="Unassembled WGS sequence"/>
</dbReference>
<organism evidence="2 3">
    <name type="scientific">Agrobacterium fabrum</name>
    <dbReference type="NCBI Taxonomy" id="1176649"/>
    <lineage>
        <taxon>Bacteria</taxon>
        <taxon>Pseudomonadati</taxon>
        <taxon>Pseudomonadota</taxon>
        <taxon>Alphaproteobacteria</taxon>
        <taxon>Hyphomicrobiales</taxon>
        <taxon>Rhizobiaceae</taxon>
        <taxon>Rhizobium/Agrobacterium group</taxon>
        <taxon>Agrobacterium</taxon>
        <taxon>Agrobacterium tumefaciens complex</taxon>
    </lineage>
</organism>
<evidence type="ECO:0000313" key="3">
    <source>
        <dbReference type="Proteomes" id="UP000249769"/>
    </source>
</evidence>